<evidence type="ECO:0000259" key="7">
    <source>
        <dbReference type="Pfam" id="PF04935"/>
    </source>
</evidence>
<evidence type="ECO:0000256" key="4">
    <source>
        <dbReference type="SAM" id="Coils"/>
    </source>
</evidence>
<dbReference type="Ensembl" id="ENSORLT00015023245.1">
    <property type="protein sequence ID" value="ENSORLP00015015365.1"/>
    <property type="gene ID" value="ENSORLG00015016272.1"/>
</dbReference>
<dbReference type="PANTHER" id="PTHR14369:SF0">
    <property type="entry name" value="SURFEIT LOCUS PROTEIN 6"/>
    <property type="match status" value="1"/>
</dbReference>
<protein>
    <submittedName>
        <fullName evidence="8">Surfeit 6</fullName>
    </submittedName>
</protein>
<dbReference type="GO" id="GO:0005634">
    <property type="term" value="C:nucleus"/>
    <property type="evidence" value="ECO:0007669"/>
    <property type="project" value="UniProtKB-SubCell"/>
</dbReference>
<feature type="compositionally biased region" description="Basic residues" evidence="5">
    <location>
        <begin position="199"/>
        <end position="215"/>
    </location>
</feature>
<feature type="compositionally biased region" description="Basic and acidic residues" evidence="5">
    <location>
        <begin position="216"/>
        <end position="247"/>
    </location>
</feature>
<dbReference type="AlphaFoldDB" id="A0A3P9I641"/>
<feature type="compositionally biased region" description="Basic and acidic residues" evidence="5">
    <location>
        <begin position="404"/>
        <end position="414"/>
    </location>
</feature>
<feature type="region of interest" description="Disordered" evidence="5">
    <location>
        <begin position="86"/>
        <end position="162"/>
    </location>
</feature>
<sequence>MCLCPEFFSVLLLPVCLFVPPTCRRFPRAHRNVFVTIKSTYFPTLTSVLNNFDLFFNMDLAAKDAYIQKFASKVFHQHQESKERPFVYYRGKSTTDPQKKKKKNKKKNIQDKNDDKKTPKPQQKSSPSPSTQKGAAPAEKNKPKHIISTTGATARMTEEKSLASFSSVDLLRKRLHEKIEESRGQGAPQDALSEAVQAKRAKRKLERERKKRKKKEFQMKKLAEKSDQVPPVEVKKEEEQAPAPKKRDEAAIVFNTVQIVEEAYVDKMLKKKEKKQKVKGKLTPLTGKNYKQLLSRVEARKAKLEQLKEKDEAKALDFEKKMKWTNVLYKAEGLKIKDDEDMLRTSLMKKEKRRTQKQKKWDQRCESVVEKMQHRQDKRKKNLQKRKEVKIEKKKNRARKRGRVLPEDLKKAAV</sequence>
<keyword evidence="3" id="KW-0539">Nucleus</keyword>
<dbReference type="InterPro" id="IPR007019">
    <property type="entry name" value="SURF6"/>
</dbReference>
<dbReference type="Pfam" id="PF04935">
    <property type="entry name" value="SURF6"/>
    <property type="match status" value="1"/>
</dbReference>
<feature type="compositionally biased region" description="Basic residues" evidence="5">
    <location>
        <begin position="392"/>
        <end position="403"/>
    </location>
</feature>
<evidence type="ECO:0000256" key="5">
    <source>
        <dbReference type="SAM" id="MobiDB-lite"/>
    </source>
</evidence>
<comment type="similarity">
    <text evidence="2">Belongs to the SURF6 family.</text>
</comment>
<comment type="subcellular location">
    <subcellularLocation>
        <location evidence="1">Nucleus</location>
    </subcellularLocation>
</comment>
<feature type="domain" description="Ribosomal RNA-processing protein 14/surfeit locus protein 6 C-terminal" evidence="7">
    <location>
        <begin position="195"/>
        <end position="395"/>
    </location>
</feature>
<evidence type="ECO:0000256" key="3">
    <source>
        <dbReference type="ARBA" id="ARBA00023242"/>
    </source>
</evidence>
<dbReference type="InterPro" id="IPR029190">
    <property type="entry name" value="Rrp14/SURF6_C"/>
</dbReference>
<proteinExistence type="inferred from homology"/>
<feature type="region of interest" description="Disordered" evidence="5">
    <location>
        <begin position="348"/>
        <end position="414"/>
    </location>
</feature>
<name>A0A3P9I641_ORYLA</name>
<feature type="compositionally biased region" description="Basic and acidic residues" evidence="5">
    <location>
        <begin position="108"/>
        <end position="118"/>
    </location>
</feature>
<evidence type="ECO:0000256" key="1">
    <source>
        <dbReference type="ARBA" id="ARBA00004123"/>
    </source>
</evidence>
<organism evidence="8 9">
    <name type="scientific">Oryzias latipes</name>
    <name type="common">Japanese rice fish</name>
    <name type="synonym">Japanese killifish</name>
    <dbReference type="NCBI Taxonomy" id="8090"/>
    <lineage>
        <taxon>Eukaryota</taxon>
        <taxon>Metazoa</taxon>
        <taxon>Chordata</taxon>
        <taxon>Craniata</taxon>
        <taxon>Vertebrata</taxon>
        <taxon>Euteleostomi</taxon>
        <taxon>Actinopterygii</taxon>
        <taxon>Neopterygii</taxon>
        <taxon>Teleostei</taxon>
        <taxon>Neoteleostei</taxon>
        <taxon>Acanthomorphata</taxon>
        <taxon>Ovalentaria</taxon>
        <taxon>Atherinomorphae</taxon>
        <taxon>Beloniformes</taxon>
        <taxon>Adrianichthyidae</taxon>
        <taxon>Oryziinae</taxon>
        <taxon>Oryzias</taxon>
    </lineage>
</organism>
<reference key="1">
    <citation type="journal article" date="2007" name="Nature">
        <title>The medaka draft genome and insights into vertebrate genome evolution.</title>
        <authorList>
            <person name="Kasahara M."/>
            <person name="Naruse K."/>
            <person name="Sasaki S."/>
            <person name="Nakatani Y."/>
            <person name="Qu W."/>
            <person name="Ahsan B."/>
            <person name="Yamada T."/>
            <person name="Nagayasu Y."/>
            <person name="Doi K."/>
            <person name="Kasai Y."/>
            <person name="Jindo T."/>
            <person name="Kobayashi D."/>
            <person name="Shimada A."/>
            <person name="Toyoda A."/>
            <person name="Kuroki Y."/>
            <person name="Fujiyama A."/>
            <person name="Sasaki T."/>
            <person name="Shimizu A."/>
            <person name="Asakawa S."/>
            <person name="Shimizu N."/>
            <person name="Hashimoto S."/>
            <person name="Yang J."/>
            <person name="Lee Y."/>
            <person name="Matsushima K."/>
            <person name="Sugano S."/>
            <person name="Sakaizumi M."/>
            <person name="Narita T."/>
            <person name="Ohishi K."/>
            <person name="Haga S."/>
            <person name="Ohta F."/>
            <person name="Nomoto H."/>
            <person name="Nogata K."/>
            <person name="Morishita T."/>
            <person name="Endo T."/>
            <person name="Shin-I T."/>
            <person name="Takeda H."/>
            <person name="Morishita S."/>
            <person name="Kohara Y."/>
        </authorList>
    </citation>
    <scope>NUCLEOTIDE SEQUENCE [LARGE SCALE GENOMIC DNA]</scope>
    <source>
        <strain>Hd-rR</strain>
    </source>
</reference>
<evidence type="ECO:0000313" key="8">
    <source>
        <dbReference type="Ensembl" id="ENSORLP00015015365.1"/>
    </source>
</evidence>
<feature type="chain" id="PRO_5017937983" evidence="6">
    <location>
        <begin position="19"/>
        <end position="414"/>
    </location>
</feature>
<keyword evidence="4" id="KW-0175">Coiled coil</keyword>
<reference evidence="8" key="3">
    <citation type="submission" date="2025-08" db="UniProtKB">
        <authorList>
            <consortium name="Ensembl"/>
        </authorList>
    </citation>
    <scope>IDENTIFICATION</scope>
    <source>
        <strain evidence="8">HSOK</strain>
    </source>
</reference>
<feature type="region of interest" description="Disordered" evidence="5">
    <location>
        <begin position="179"/>
        <end position="247"/>
    </location>
</feature>
<accession>A0A3P9I641</accession>
<reference evidence="8" key="4">
    <citation type="submission" date="2025-09" db="UniProtKB">
        <authorList>
            <consortium name="Ensembl"/>
        </authorList>
    </citation>
    <scope>IDENTIFICATION</scope>
    <source>
        <strain evidence="8">HSOK</strain>
    </source>
</reference>
<dbReference type="PANTHER" id="PTHR14369">
    <property type="entry name" value="SURFEIT LOCUS PROTEIN 6"/>
    <property type="match status" value="1"/>
</dbReference>
<feature type="compositionally biased region" description="Basic and acidic residues" evidence="5">
    <location>
        <begin position="359"/>
        <end position="375"/>
    </location>
</feature>
<feature type="compositionally biased region" description="Low complexity" evidence="5">
    <location>
        <begin position="120"/>
        <end position="133"/>
    </location>
</feature>
<reference evidence="8 9" key="2">
    <citation type="submission" date="2017-04" db="EMBL/GenBank/DDBJ databases">
        <title>CpG methylation of centromeres and impact of large insertions on vertebrate speciation.</title>
        <authorList>
            <person name="Ichikawa K."/>
            <person name="Yoshimura J."/>
            <person name="Morishita S."/>
        </authorList>
    </citation>
    <scope>NUCLEOTIDE SEQUENCE</scope>
    <source>
        <strain evidence="8 9">HSOK</strain>
    </source>
</reference>
<keyword evidence="6" id="KW-0732">Signal</keyword>
<feature type="coiled-coil region" evidence="4">
    <location>
        <begin position="287"/>
        <end position="321"/>
    </location>
</feature>
<feature type="signal peptide" evidence="6">
    <location>
        <begin position="1"/>
        <end position="18"/>
    </location>
</feature>
<evidence type="ECO:0000313" key="9">
    <source>
        <dbReference type="Proteomes" id="UP000265200"/>
    </source>
</evidence>
<dbReference type="Proteomes" id="UP000265200">
    <property type="component" value="Chromosome 12"/>
</dbReference>
<evidence type="ECO:0000256" key="2">
    <source>
        <dbReference type="ARBA" id="ARBA00005904"/>
    </source>
</evidence>
<evidence type="ECO:0000256" key="6">
    <source>
        <dbReference type="SAM" id="SignalP"/>
    </source>
</evidence>